<organism evidence="1 2">
    <name type="scientific">Mycobacterium phage SirPhilip</name>
    <dbReference type="NCBI Taxonomy" id="2015824"/>
    <lineage>
        <taxon>Viruses</taxon>
        <taxon>Duplodnaviria</taxon>
        <taxon>Heunggongvirae</taxon>
        <taxon>Uroviricota</taxon>
        <taxon>Caudoviricetes</taxon>
        <taxon>Weiservirinae</taxon>
        <taxon>Anayavirus</taxon>
        <taxon>Anayavirus sirphilip</taxon>
    </lineage>
</organism>
<protein>
    <submittedName>
        <fullName evidence="1">Uncharacterized protein</fullName>
    </submittedName>
</protein>
<dbReference type="EMBL" id="MF324911">
    <property type="protein sequence ID" value="ASR85279.1"/>
    <property type="molecule type" value="Genomic_DNA"/>
</dbReference>
<evidence type="ECO:0000313" key="1">
    <source>
        <dbReference type="EMBL" id="ASR85279.1"/>
    </source>
</evidence>
<gene>
    <name evidence="1" type="primary">77</name>
    <name evidence="1" type="ORF">SEA_SIRPHILIP_77</name>
</gene>
<dbReference type="Proteomes" id="UP000224266">
    <property type="component" value="Segment"/>
</dbReference>
<keyword evidence="2" id="KW-1185">Reference proteome</keyword>
<dbReference type="KEGG" id="vg:60325444"/>
<dbReference type="GeneID" id="60325444"/>
<accession>A0A222ZLN7</accession>
<proteinExistence type="predicted"/>
<evidence type="ECO:0000313" key="2">
    <source>
        <dbReference type="Proteomes" id="UP000224266"/>
    </source>
</evidence>
<dbReference type="RefSeq" id="YP_009953961.1">
    <property type="nucleotide sequence ID" value="NC_051627.1"/>
</dbReference>
<name>A0A222ZLN7_9CAUD</name>
<reference evidence="2" key="1">
    <citation type="submission" date="2017-06" db="EMBL/GenBank/DDBJ databases">
        <authorList>
            <person name="Kim H.J."/>
            <person name="Triplett B.A."/>
        </authorList>
    </citation>
    <scope>NUCLEOTIDE SEQUENCE [LARGE SCALE GENOMIC DNA]</scope>
</reference>
<sequence length="76" mass="8502">MQNLTAHNLGGVEWRESATRKAMLQNGARYFGVRNAEGLWLSFDGVAPYAVSRKSTAVEVAETIVVDERLHWVRAL</sequence>